<organism evidence="3 4">
    <name type="scientific">Prorocentrum cordatum</name>
    <dbReference type="NCBI Taxonomy" id="2364126"/>
    <lineage>
        <taxon>Eukaryota</taxon>
        <taxon>Sar</taxon>
        <taxon>Alveolata</taxon>
        <taxon>Dinophyceae</taxon>
        <taxon>Prorocentrales</taxon>
        <taxon>Prorocentraceae</taxon>
        <taxon>Prorocentrum</taxon>
    </lineage>
</organism>
<feature type="transmembrane region" description="Helical" evidence="2">
    <location>
        <begin position="56"/>
        <end position="74"/>
    </location>
</feature>
<keyword evidence="4" id="KW-1185">Reference proteome</keyword>
<feature type="transmembrane region" description="Helical" evidence="2">
    <location>
        <begin position="287"/>
        <end position="307"/>
    </location>
</feature>
<evidence type="ECO:0000256" key="1">
    <source>
        <dbReference type="SAM" id="MobiDB-lite"/>
    </source>
</evidence>
<evidence type="ECO:0000313" key="4">
    <source>
        <dbReference type="Proteomes" id="UP001189429"/>
    </source>
</evidence>
<feature type="transmembrane region" description="Helical" evidence="2">
    <location>
        <begin position="258"/>
        <end position="281"/>
    </location>
</feature>
<feature type="transmembrane region" description="Helical" evidence="2">
    <location>
        <begin position="86"/>
        <end position="105"/>
    </location>
</feature>
<dbReference type="Proteomes" id="UP001189429">
    <property type="component" value="Unassembled WGS sequence"/>
</dbReference>
<feature type="compositionally biased region" description="Low complexity" evidence="1">
    <location>
        <begin position="409"/>
        <end position="452"/>
    </location>
</feature>
<accession>A0ABN9WCQ0</accession>
<keyword evidence="2" id="KW-0812">Transmembrane</keyword>
<keyword evidence="2" id="KW-1133">Transmembrane helix</keyword>
<reference evidence="3" key="1">
    <citation type="submission" date="2023-10" db="EMBL/GenBank/DDBJ databases">
        <authorList>
            <person name="Chen Y."/>
            <person name="Shah S."/>
            <person name="Dougan E. K."/>
            <person name="Thang M."/>
            <person name="Chan C."/>
        </authorList>
    </citation>
    <scope>NUCLEOTIDE SEQUENCE [LARGE SCALE GENOMIC DNA]</scope>
</reference>
<sequence length="565" mass="59638">MGIRHLAAFLYYSTQMVVCYSESYLRKLWTVYEVAVFLTLHPGSTFCLRHELHWKTLFYGIGICSVTSMIWHVVHSRGINQSLQNAPLGSLTGVSVAASCVYYYIACFRLSISEHVNRFRVANAECFDESDRALVEQNIVLLMRHRGFVQEPASDSEVIAKFENLVRRELPLTLSASFGRSGIPYSTAVCASLPYFLQNVDSVAVQFLDGQAADVIFLMHVHRFTLNAAVFPLVAALSIVIANFFIQRSWGFKSTVTLMALVHLLFLGTMWISCYSLSAMARRGTDYAALALIAIVAILHALTFAAYRPIRSMRYRRVMMSGGGDSLELQEPAAAAGADEEPLTEGTPALCGPAAAVGDLAAPPTPSPQRRAEGSSPPAPRQAADQAAEGSADPAAPGGASLRQPADEAAAGRAAGPAAPAPSLASGGAGRTAAPGPAASTPGAAEGWPQGQGADGGGAGSPAHAAAEGEPRGQDTNAALGEAQAGEGGRGGQLDPHAEAALAAERSLRGPGIEAAPAADCSARGPEIKDALPQCGPLPYRAILPRRPRDCWWVFRDVLGDMLLT</sequence>
<comment type="caution">
    <text evidence="3">The sequence shown here is derived from an EMBL/GenBank/DDBJ whole genome shotgun (WGS) entry which is preliminary data.</text>
</comment>
<proteinExistence type="predicted"/>
<feature type="region of interest" description="Disordered" evidence="1">
    <location>
        <begin position="330"/>
        <end position="476"/>
    </location>
</feature>
<protein>
    <submittedName>
        <fullName evidence="3">Uncharacterized protein</fullName>
    </submittedName>
</protein>
<feature type="compositionally biased region" description="Low complexity" evidence="1">
    <location>
        <begin position="381"/>
        <end position="401"/>
    </location>
</feature>
<keyword evidence="2" id="KW-0472">Membrane</keyword>
<dbReference type="EMBL" id="CAUYUJ010018504">
    <property type="protein sequence ID" value="CAK0884106.1"/>
    <property type="molecule type" value="Genomic_DNA"/>
</dbReference>
<name>A0ABN9WCQ0_9DINO</name>
<evidence type="ECO:0000256" key="2">
    <source>
        <dbReference type="SAM" id="Phobius"/>
    </source>
</evidence>
<gene>
    <name evidence="3" type="ORF">PCOR1329_LOCUS66139</name>
</gene>
<feature type="transmembrane region" description="Helical" evidence="2">
    <location>
        <begin position="224"/>
        <end position="246"/>
    </location>
</feature>
<evidence type="ECO:0000313" key="3">
    <source>
        <dbReference type="EMBL" id="CAK0884106.1"/>
    </source>
</evidence>